<reference evidence="3" key="1">
    <citation type="journal article" date="2020" name="Syst. Appl. Microbiol.">
        <title>Streptomyces alkaliterrae sp. nov., isolated from an alkaline soil, and emended descriptions of Streptomyces alkaliphilus, Streptomyces calidiresistens and Streptomyces durbertensis.</title>
        <authorList>
            <person name="Swiecimska M."/>
            <person name="Golinska P."/>
            <person name="Nouioui I."/>
            <person name="Wypij M."/>
            <person name="Rai M."/>
            <person name="Sangal V."/>
            <person name="Goodfellow M."/>
        </authorList>
    </citation>
    <scope>NUCLEOTIDE SEQUENCE [LARGE SCALE GENOMIC DNA]</scope>
    <source>
        <strain evidence="3">DSM 104538</strain>
    </source>
</reference>
<accession>A0ABR6EMJ6</accession>
<organism evidence="2 3">
    <name type="scientific">Streptomyces durbertensis</name>
    <dbReference type="NCBI Taxonomy" id="2448886"/>
    <lineage>
        <taxon>Bacteria</taxon>
        <taxon>Bacillati</taxon>
        <taxon>Actinomycetota</taxon>
        <taxon>Actinomycetes</taxon>
        <taxon>Kitasatosporales</taxon>
        <taxon>Streptomycetaceae</taxon>
        <taxon>Streptomyces</taxon>
    </lineage>
</organism>
<comment type="caution">
    <text evidence="2">The sequence shown here is derived from an EMBL/GenBank/DDBJ whole genome shotgun (WGS) entry which is preliminary data.</text>
</comment>
<protein>
    <recommendedName>
        <fullName evidence="4">Secreted protein</fullName>
    </recommendedName>
</protein>
<feature type="signal peptide" evidence="1">
    <location>
        <begin position="1"/>
        <end position="31"/>
    </location>
</feature>
<keyword evidence="1" id="KW-0732">Signal</keyword>
<keyword evidence="3" id="KW-1185">Reference proteome</keyword>
<proteinExistence type="predicted"/>
<dbReference type="Proteomes" id="UP000766698">
    <property type="component" value="Unassembled WGS sequence"/>
</dbReference>
<gene>
    <name evidence="2" type="ORF">GL263_23960</name>
</gene>
<dbReference type="EMBL" id="WMLF01000538">
    <property type="protein sequence ID" value="MBB1246580.1"/>
    <property type="molecule type" value="Genomic_DNA"/>
</dbReference>
<evidence type="ECO:0008006" key="4">
    <source>
        <dbReference type="Google" id="ProtNLM"/>
    </source>
</evidence>
<name>A0ABR6EMJ6_9ACTN</name>
<sequence>MKRNLARPGRGILAVVAAVVLVATGQTPAQAATAPSLGDFELRPATNQAELMDRVRMLDAELPKLGVQNILGTAKRTAVQSAGSDTCNPAATNTLKLRGVSYCFDGPDSGVDGKLVEWMPQGVTTVADAQDDQLWGSKRAILTSWYDKSPADGGQSGGDADKVKGCRVTFLDPDTLKYRHVLLAYPYVNSHGNPTYMSLRTTQTSEYDSLHCGGMTWYGNYLYVADTARGFRVFDMRYIFDLGTAENGDTGDKFLMGRHSGVYHAHGYRFVMPQVAAWTNTTARQKCTVGGGSSFSFVGLDRSGADHLTTGEFCGDKVANGDPDKMGRVARWPLDGATGRPVLSGGLWKADAAYRLPISNIQGAVSYNGIWYLSRSQGHRNGVLYATRRTTSATGTLEIASAHRAGVGVEDLSHWPTASGGPGKLWTVTEYAGKRLIYACEISALNDPTRATEICGPWSDPPQ</sequence>
<evidence type="ECO:0000256" key="1">
    <source>
        <dbReference type="SAM" id="SignalP"/>
    </source>
</evidence>
<feature type="chain" id="PRO_5045086266" description="Secreted protein" evidence="1">
    <location>
        <begin position="32"/>
        <end position="463"/>
    </location>
</feature>
<evidence type="ECO:0000313" key="3">
    <source>
        <dbReference type="Proteomes" id="UP000766698"/>
    </source>
</evidence>
<evidence type="ECO:0000313" key="2">
    <source>
        <dbReference type="EMBL" id="MBB1246580.1"/>
    </source>
</evidence>
<dbReference type="RefSeq" id="WP_182857829.1">
    <property type="nucleotide sequence ID" value="NZ_WMLF01000538.1"/>
</dbReference>